<evidence type="ECO:0000313" key="2">
    <source>
        <dbReference type="EMBL" id="KAL1881284.1"/>
    </source>
</evidence>
<dbReference type="EMBL" id="JAWRVE010000006">
    <property type="protein sequence ID" value="KAL1881284.1"/>
    <property type="molecule type" value="Genomic_DNA"/>
</dbReference>
<dbReference type="CDD" id="cd04301">
    <property type="entry name" value="NAT_SF"/>
    <property type="match status" value="1"/>
</dbReference>
<protein>
    <recommendedName>
        <fullName evidence="1">N-acetyltransferase domain-containing protein</fullName>
    </recommendedName>
</protein>
<accession>A0ABR3Y0K5</accession>
<reference evidence="2 3" key="1">
    <citation type="journal article" date="2024" name="IMA Fungus">
        <title>IMA Genome - F19 : A genome assembly and annotation guide to empower mycologists, including annotated draft genome sequences of Ceratocystis pirilliformis, Diaporthe australafricana, Fusarium ophioides, Paecilomyces lecythidis, and Sporothrix stenoceras.</title>
        <authorList>
            <person name="Aylward J."/>
            <person name="Wilson A.M."/>
            <person name="Visagie C.M."/>
            <person name="Spraker J."/>
            <person name="Barnes I."/>
            <person name="Buitendag C."/>
            <person name="Ceriani C."/>
            <person name="Del Mar Angel L."/>
            <person name="du Plessis D."/>
            <person name="Fuchs T."/>
            <person name="Gasser K."/>
            <person name="Kramer D."/>
            <person name="Li W."/>
            <person name="Munsamy K."/>
            <person name="Piso A."/>
            <person name="Price J.L."/>
            <person name="Sonnekus B."/>
            <person name="Thomas C."/>
            <person name="van der Nest A."/>
            <person name="van Dijk A."/>
            <person name="van Heerden A."/>
            <person name="van Vuuren N."/>
            <person name="Yilmaz N."/>
            <person name="Duong T.A."/>
            <person name="van der Merwe N.A."/>
            <person name="Wingfield M.J."/>
            <person name="Wingfield B.D."/>
        </authorList>
    </citation>
    <scope>NUCLEOTIDE SEQUENCE [LARGE SCALE GENOMIC DNA]</scope>
    <source>
        <strain evidence="2 3">CMW 18300</strain>
    </source>
</reference>
<comment type="caution">
    <text evidence="2">The sequence shown here is derived from an EMBL/GenBank/DDBJ whole genome shotgun (WGS) entry which is preliminary data.</text>
</comment>
<dbReference type="Pfam" id="PF00583">
    <property type="entry name" value="Acetyltransf_1"/>
    <property type="match status" value="1"/>
</dbReference>
<dbReference type="PANTHER" id="PTHR42791:SF14">
    <property type="entry name" value="N-ACETYLTRANSFERASE DOMAIN-CONTAINING PROTEIN"/>
    <property type="match status" value="1"/>
</dbReference>
<sequence length="209" mass="23750">MVLQLLPAEEADMYRSAVIEHEAYKPLETNSILFPGPFPPDVLERRGKELDAQSKEPNTFCFKVIDTDLEREQMISFAKWVVYDGTNPPKPRPQRQWPPGINGEACELLFGGLTALKGRVMGDKKHVYLHLLHTDPEYQGRGAGGMLTSRGIEEAARRDLPMYLESSETAHQLYLKNGFRDLEELATDFSKWGLENPHRVWAMVHDQGA</sequence>
<evidence type="ECO:0000259" key="1">
    <source>
        <dbReference type="Pfam" id="PF00583"/>
    </source>
</evidence>
<gene>
    <name evidence="2" type="ORF">Daus18300_001136</name>
</gene>
<dbReference type="PANTHER" id="PTHR42791">
    <property type="entry name" value="GNAT FAMILY ACETYLTRANSFERASE"/>
    <property type="match status" value="1"/>
</dbReference>
<keyword evidence="3" id="KW-1185">Reference proteome</keyword>
<proteinExistence type="predicted"/>
<dbReference type="InterPro" id="IPR016181">
    <property type="entry name" value="Acyl_CoA_acyltransferase"/>
</dbReference>
<evidence type="ECO:0000313" key="3">
    <source>
        <dbReference type="Proteomes" id="UP001583177"/>
    </source>
</evidence>
<dbReference type="InterPro" id="IPR000182">
    <property type="entry name" value="GNAT_dom"/>
</dbReference>
<dbReference type="Proteomes" id="UP001583177">
    <property type="component" value="Unassembled WGS sequence"/>
</dbReference>
<name>A0ABR3Y0K5_9PEZI</name>
<dbReference type="SUPFAM" id="SSF55729">
    <property type="entry name" value="Acyl-CoA N-acyltransferases (Nat)"/>
    <property type="match status" value="1"/>
</dbReference>
<dbReference type="InterPro" id="IPR052523">
    <property type="entry name" value="Trichothecene_AcTrans"/>
</dbReference>
<organism evidence="2 3">
    <name type="scientific">Diaporthe australafricana</name>
    <dbReference type="NCBI Taxonomy" id="127596"/>
    <lineage>
        <taxon>Eukaryota</taxon>
        <taxon>Fungi</taxon>
        <taxon>Dikarya</taxon>
        <taxon>Ascomycota</taxon>
        <taxon>Pezizomycotina</taxon>
        <taxon>Sordariomycetes</taxon>
        <taxon>Sordariomycetidae</taxon>
        <taxon>Diaporthales</taxon>
        <taxon>Diaporthaceae</taxon>
        <taxon>Diaporthe</taxon>
    </lineage>
</organism>
<feature type="domain" description="N-acetyltransferase" evidence="1">
    <location>
        <begin position="113"/>
        <end position="179"/>
    </location>
</feature>
<dbReference type="Gene3D" id="3.40.630.30">
    <property type="match status" value="1"/>
</dbReference>